<keyword evidence="8" id="KW-0175">Coiled coil</keyword>
<comment type="function">
    <text evidence="5">May act as an export chaperone for the filament capping protein FliD.</text>
</comment>
<proteinExistence type="inferred from homology"/>
<evidence type="ECO:0000256" key="6">
    <source>
        <dbReference type="ARBA" id="ARBA00093785"/>
    </source>
</evidence>
<sequence>MDLYLEKDMENLRNITCELINKLENDDYDGLESLMSERQKLLDNLKELNCTKEQYNDAVKQFKIIDFQNKLSKMMFEKKKDLRRKIDDISQKRTLTKSYSRHIGTTIFSKKI</sequence>
<comment type="similarity">
    <text evidence="6">Belongs to the bacillales FliT family.</text>
</comment>
<dbReference type="InterPro" id="IPR008622">
    <property type="entry name" value="FliT"/>
</dbReference>
<reference evidence="9 10" key="1">
    <citation type="journal article" date="2012" name="Front. Microbiol.">
        <title>Draft Genome Sequence of the Virulent Strain 01-B526 of the Fish Pathogen Aeromonas salmonicida.</title>
        <authorList>
            <person name="Charette S.J."/>
            <person name="Brochu F."/>
            <person name="Boyle B."/>
            <person name="Filion G."/>
            <person name="Tanaka K.H."/>
            <person name="Derome N."/>
        </authorList>
    </citation>
    <scope>NUCLEOTIDE SEQUENCE [LARGE SCALE GENOMIC DNA]</scope>
    <source>
        <strain evidence="9 10">P11</strain>
    </source>
</reference>
<evidence type="ECO:0000256" key="2">
    <source>
        <dbReference type="ARBA" id="ARBA00022490"/>
    </source>
</evidence>
<evidence type="ECO:0000313" key="9">
    <source>
        <dbReference type="EMBL" id="OBR95014.1"/>
    </source>
</evidence>
<keyword evidence="3" id="KW-1005">Bacterial flagellum biogenesis</keyword>
<evidence type="ECO:0000313" key="10">
    <source>
        <dbReference type="Proteomes" id="UP000093954"/>
    </source>
</evidence>
<accession>A0A1A6AY60</accession>
<name>A0A1A6AY60_9CLOT</name>
<organism evidence="9 10">
    <name type="scientific">Clostridium ragsdalei P11</name>
    <dbReference type="NCBI Taxonomy" id="1353534"/>
    <lineage>
        <taxon>Bacteria</taxon>
        <taxon>Bacillati</taxon>
        <taxon>Bacillota</taxon>
        <taxon>Clostridia</taxon>
        <taxon>Eubacteriales</taxon>
        <taxon>Clostridiaceae</taxon>
        <taxon>Clostridium</taxon>
    </lineage>
</organism>
<comment type="subcellular location">
    <subcellularLocation>
        <location evidence="1">Cytoplasm</location>
        <location evidence="1">Cytosol</location>
    </subcellularLocation>
</comment>
<feature type="coiled-coil region" evidence="8">
    <location>
        <begin position="31"/>
        <end position="58"/>
    </location>
</feature>
<protein>
    <recommendedName>
        <fullName evidence="7">Flagellar protein FliT</fullName>
    </recommendedName>
</protein>
<dbReference type="Pfam" id="PF05400">
    <property type="entry name" value="FliT"/>
    <property type="match status" value="1"/>
</dbReference>
<evidence type="ECO:0000256" key="1">
    <source>
        <dbReference type="ARBA" id="ARBA00004514"/>
    </source>
</evidence>
<keyword evidence="10" id="KW-1185">Reference proteome</keyword>
<dbReference type="AlphaFoldDB" id="A0A1A6AY60"/>
<dbReference type="EMBL" id="LROS01000011">
    <property type="protein sequence ID" value="OBR95014.1"/>
    <property type="molecule type" value="Genomic_DNA"/>
</dbReference>
<keyword evidence="4" id="KW-0143">Chaperone</keyword>
<evidence type="ECO:0000256" key="5">
    <source>
        <dbReference type="ARBA" id="ARBA00093765"/>
    </source>
</evidence>
<evidence type="ECO:0000256" key="4">
    <source>
        <dbReference type="ARBA" id="ARBA00023186"/>
    </source>
</evidence>
<dbReference type="RefSeq" id="WP_065077667.1">
    <property type="nucleotide sequence ID" value="NZ_LROS01000011.1"/>
</dbReference>
<dbReference type="Proteomes" id="UP000093954">
    <property type="component" value="Unassembled WGS sequence"/>
</dbReference>
<dbReference type="PATRIC" id="fig|1353534.3.peg.1373"/>
<evidence type="ECO:0000256" key="8">
    <source>
        <dbReference type="SAM" id="Coils"/>
    </source>
</evidence>
<keyword evidence="2" id="KW-0963">Cytoplasm</keyword>
<evidence type="ECO:0000256" key="7">
    <source>
        <dbReference type="ARBA" id="ARBA00093797"/>
    </source>
</evidence>
<gene>
    <name evidence="9" type="ORF">CLRAG_13520</name>
</gene>
<evidence type="ECO:0000256" key="3">
    <source>
        <dbReference type="ARBA" id="ARBA00022795"/>
    </source>
</evidence>
<comment type="caution">
    <text evidence="9">The sequence shown here is derived from an EMBL/GenBank/DDBJ whole genome shotgun (WGS) entry which is preliminary data.</text>
</comment>